<keyword evidence="2" id="KW-1185">Reference proteome</keyword>
<evidence type="ECO:0000313" key="2">
    <source>
        <dbReference type="Proteomes" id="UP000268162"/>
    </source>
</evidence>
<proteinExistence type="predicted"/>
<organism evidence="1 2">
    <name type="scientific">Dimargaris cristalligena</name>
    <dbReference type="NCBI Taxonomy" id="215637"/>
    <lineage>
        <taxon>Eukaryota</taxon>
        <taxon>Fungi</taxon>
        <taxon>Fungi incertae sedis</taxon>
        <taxon>Zoopagomycota</taxon>
        <taxon>Kickxellomycotina</taxon>
        <taxon>Dimargaritomycetes</taxon>
        <taxon>Dimargaritales</taxon>
        <taxon>Dimargaritaceae</taxon>
        <taxon>Dimargaris</taxon>
    </lineage>
</organism>
<dbReference type="SUPFAM" id="SSF52540">
    <property type="entry name" value="P-loop containing nucleoside triphosphate hydrolases"/>
    <property type="match status" value="1"/>
</dbReference>
<name>A0A4P9ZJM6_9FUNG</name>
<dbReference type="AlphaFoldDB" id="A0A4P9ZJM6"/>
<protein>
    <submittedName>
        <fullName evidence="1">Uncharacterized protein</fullName>
    </submittedName>
</protein>
<evidence type="ECO:0000313" key="1">
    <source>
        <dbReference type="EMBL" id="RKP33238.1"/>
    </source>
</evidence>
<dbReference type="InterPro" id="IPR027417">
    <property type="entry name" value="P-loop_NTPase"/>
</dbReference>
<dbReference type="EMBL" id="ML004156">
    <property type="protein sequence ID" value="RKP33238.1"/>
    <property type="molecule type" value="Genomic_DNA"/>
</dbReference>
<gene>
    <name evidence="1" type="ORF">BJ085DRAFT_39821</name>
</gene>
<dbReference type="Proteomes" id="UP000268162">
    <property type="component" value="Unassembled WGS sequence"/>
</dbReference>
<sequence length="693" mass="78601">MVKITIPHEVGQTIDEGLAVITWPDPSGPQFLPQITIHPLPVEFHQLQYQGYAVVPLLYRPQLVKPLLKFMDQYLEAPPVTVNDTHVSAGSDDELAAKLQYLTLLSSRKLGAALKQRPQNKIRPAATNNRNPHYPSPAVIGVFGPTGIGKSHLMYMAAAQIRRRYPHSRVVYSPHNITPSQPTEDLIRWVDEIEATFHLDLPIVRHCMRLRRLVGLGSQGDLLYECLGEFLEAIVTYSQTKRLVPVWVYDQCDQWPIGLGEYRRFALQYLARTLGGGVTIVAGHQEPVETLSCSVQYDIPEADYGFTLAEARLWWQMYRTTLAVHWAGFGPTREQWQLMEDRVRLVPGEITRILQHLEMAGSAAPADAGGSNVANTIITATTIKSHGQFTAWLDQYFKRHTQALIQKHGAHTRCLSEEERLQLRALILEEPYNWITPLSGRILNLGLMYMAGDRKSPLTTLSERPPTLRYLHPLAKRAIGQAERSHKHAGLAEVALQVMKHDFLTTTKGTVSEKYVLARLRETRAYDLMCIQLLGSSGFMGRQSTVFAATDCDIRTLNGPEDLHLSDPARPSKVSRTGSIIYLPQRANFPKFDWVIWHQPTRQLLLCQMKAGKEVARYINTLVHADLEPWATAAGLKVSQVVVVWVVARDVYSALRCRRFHFKSERVPLEQQWVMSFQDNPHWPGLRSFDRFE</sequence>
<reference evidence="2" key="1">
    <citation type="journal article" date="2018" name="Nat. Microbiol.">
        <title>Leveraging single-cell genomics to expand the fungal tree of life.</title>
        <authorList>
            <person name="Ahrendt S.R."/>
            <person name="Quandt C.A."/>
            <person name="Ciobanu D."/>
            <person name="Clum A."/>
            <person name="Salamov A."/>
            <person name="Andreopoulos B."/>
            <person name="Cheng J.F."/>
            <person name="Woyke T."/>
            <person name="Pelin A."/>
            <person name="Henrissat B."/>
            <person name="Reynolds N.K."/>
            <person name="Benny G.L."/>
            <person name="Smith M.E."/>
            <person name="James T.Y."/>
            <person name="Grigoriev I.V."/>
        </authorList>
    </citation>
    <scope>NUCLEOTIDE SEQUENCE [LARGE SCALE GENOMIC DNA]</scope>
    <source>
        <strain evidence="2">RSA 468</strain>
    </source>
</reference>
<accession>A0A4P9ZJM6</accession>